<dbReference type="STRING" id="574556.ACIS_00139"/>
<organism evidence="2 3">
    <name type="scientific">Anaplasma centrale (strain Israel)</name>
    <name type="common">Anaplasma marginale subsp. centrale (strain Israel)</name>
    <dbReference type="NCBI Taxonomy" id="574556"/>
    <lineage>
        <taxon>Bacteria</taxon>
        <taxon>Pseudomonadati</taxon>
        <taxon>Pseudomonadota</taxon>
        <taxon>Alphaproteobacteria</taxon>
        <taxon>Rickettsiales</taxon>
        <taxon>Anaplasmataceae</taxon>
        <taxon>Anaplasma</taxon>
    </lineage>
</organism>
<dbReference type="AlphaFoldDB" id="D1ATG0"/>
<dbReference type="KEGG" id="acn:ACIS_00139"/>
<dbReference type="RefSeq" id="WP_012880322.1">
    <property type="nucleotide sequence ID" value="NC_013532.1"/>
</dbReference>
<dbReference type="eggNOG" id="COG3637">
    <property type="taxonomic scope" value="Bacteria"/>
</dbReference>
<gene>
    <name evidence="2" type="primary">omp12</name>
    <name evidence="2" type="ordered locus">ACIS_00139</name>
</gene>
<keyword evidence="3" id="KW-1185">Reference proteome</keyword>
<reference evidence="2 3" key="1">
    <citation type="journal article" date="2010" name="J. Bacteriol.">
        <title>Complete genome sequence of Anaplasma marginale subsp. centrale.</title>
        <authorList>
            <person name="Herndon D.R."/>
            <person name="Palmer G.H."/>
            <person name="Shkap V."/>
            <person name="Knowles D.P. Jr."/>
            <person name="Brayton K.A."/>
        </authorList>
    </citation>
    <scope>NUCLEOTIDE SEQUENCE [LARGE SCALE GENOMIC DNA]</scope>
    <source>
        <strain evidence="2 3">Israel</strain>
    </source>
</reference>
<accession>D1ATG0</accession>
<dbReference type="EMBL" id="CP001759">
    <property type="protein sequence ID" value="ACZ48838.1"/>
    <property type="molecule type" value="Genomic_DNA"/>
</dbReference>
<evidence type="ECO:0000313" key="2">
    <source>
        <dbReference type="EMBL" id="ACZ48838.1"/>
    </source>
</evidence>
<dbReference type="SUPFAM" id="SSF56925">
    <property type="entry name" value="OMPA-like"/>
    <property type="match status" value="1"/>
</dbReference>
<dbReference type="Proteomes" id="UP000000630">
    <property type="component" value="Chromosome"/>
</dbReference>
<dbReference type="Pfam" id="PF01617">
    <property type="entry name" value="Surface_Ag_2"/>
    <property type="match status" value="1"/>
</dbReference>
<protein>
    <submittedName>
        <fullName evidence="2">Outer membrane protein 12</fullName>
    </submittedName>
</protein>
<feature type="domain" description="Msp4/OMP-like" evidence="1">
    <location>
        <begin position="47"/>
        <end position="284"/>
    </location>
</feature>
<dbReference type="InterPro" id="IPR011250">
    <property type="entry name" value="OMP/PagP_B-barrel"/>
</dbReference>
<dbReference type="HOGENOM" id="CLU_975363_0_0_5"/>
<sequence>MGSITRATKKGGVVVRVWVFIAILLFPLQALSASDGLLRKSKHRRTYFVGAYKSSFPDLGNLGVNEAQLFVPGVTTAARMSMNGSVTADINNHKAFGMYRPPFYSSDYLEFAGSVGYSTGPVRLELERFSSVFETKGGVGSVNKDDACNIALVRTRTIMPGNYVVVENKRIGISSIALNLCYERAQIGAALGYVCVGVSGNKLNLLNTSNVTHGYQGKLGIGIPVAQDMTLFAGTYYHMLHGDRFGPIALVVPGGFNITPKPAAAEADMRIAHFGGEFGVRYAF</sequence>
<name>D1ATG0_ANACI</name>
<dbReference type="Gene3D" id="2.40.160.20">
    <property type="match status" value="1"/>
</dbReference>
<dbReference type="OrthoDB" id="7163095at2"/>
<dbReference type="InterPro" id="IPR002566">
    <property type="entry name" value="Msp4_OMP-like"/>
</dbReference>
<evidence type="ECO:0000313" key="3">
    <source>
        <dbReference type="Proteomes" id="UP000000630"/>
    </source>
</evidence>
<proteinExistence type="predicted"/>
<evidence type="ECO:0000259" key="1">
    <source>
        <dbReference type="Pfam" id="PF01617"/>
    </source>
</evidence>